<evidence type="ECO:0000256" key="9">
    <source>
        <dbReference type="RuleBase" id="RU000320"/>
    </source>
</evidence>
<feature type="transmembrane region" description="Helical" evidence="10">
    <location>
        <begin position="116"/>
        <end position="133"/>
    </location>
</feature>
<feature type="transmembrane region" description="Helical" evidence="10">
    <location>
        <begin position="507"/>
        <end position="531"/>
    </location>
</feature>
<dbReference type="PRINTS" id="PR01434">
    <property type="entry name" value="NADHDHGNASE5"/>
</dbReference>
<name>A0ABV6PCX1_9MICC</name>
<gene>
    <name evidence="16" type="ORF">ACFFFR_11300</name>
</gene>
<keyword evidence="7" id="KW-0406">Ion transport</keyword>
<feature type="transmembrane region" description="Helical" evidence="10">
    <location>
        <begin position="663"/>
        <end position="682"/>
    </location>
</feature>
<comment type="caution">
    <text evidence="16">The sequence shown here is derived from an EMBL/GenBank/DDBJ whole genome shotgun (WGS) entry which is preliminary data.</text>
</comment>
<feature type="transmembrane region" description="Helical" evidence="10">
    <location>
        <begin position="417"/>
        <end position="439"/>
    </location>
</feature>
<dbReference type="PANTHER" id="PTHR43373">
    <property type="entry name" value="NA(+)/H(+) ANTIPORTER SUBUNIT"/>
    <property type="match status" value="1"/>
</dbReference>
<feature type="transmembrane region" description="Helical" evidence="10">
    <location>
        <begin position="218"/>
        <end position="243"/>
    </location>
</feature>
<keyword evidence="4" id="KW-1003">Cell membrane</keyword>
<evidence type="ECO:0000259" key="13">
    <source>
        <dbReference type="Pfam" id="PF04039"/>
    </source>
</evidence>
<accession>A0ABV6PCX1</accession>
<dbReference type="InterPro" id="IPR046806">
    <property type="entry name" value="MrpA_C/MbhE"/>
</dbReference>
<evidence type="ECO:0000313" key="16">
    <source>
        <dbReference type="EMBL" id="MFC0582953.1"/>
    </source>
</evidence>
<feature type="transmembrane region" description="Helical" evidence="10">
    <location>
        <begin position="615"/>
        <end position="632"/>
    </location>
</feature>
<comment type="subcellular location">
    <subcellularLocation>
        <location evidence="1">Cell membrane</location>
        <topology evidence="1">Multi-pass membrane protein</topology>
    </subcellularLocation>
    <subcellularLocation>
        <location evidence="9">Membrane</location>
        <topology evidence="9">Multi-pass membrane protein</topology>
    </subcellularLocation>
</comment>
<feature type="transmembrane region" description="Helical" evidence="10">
    <location>
        <begin position="335"/>
        <end position="359"/>
    </location>
</feature>
<reference evidence="16 17" key="1">
    <citation type="submission" date="2024-09" db="EMBL/GenBank/DDBJ databases">
        <authorList>
            <person name="Sun Q."/>
            <person name="Mori K."/>
        </authorList>
    </citation>
    <scope>NUCLEOTIDE SEQUENCE [LARGE SCALE GENOMIC DNA]</scope>
    <source>
        <strain evidence="16 17">NCAIM B.02604</strain>
    </source>
</reference>
<dbReference type="Pfam" id="PF04039">
    <property type="entry name" value="MnhB"/>
    <property type="match status" value="1"/>
</dbReference>
<evidence type="ECO:0000256" key="6">
    <source>
        <dbReference type="ARBA" id="ARBA00022989"/>
    </source>
</evidence>
<feature type="transmembrane region" description="Helical" evidence="10">
    <location>
        <begin position="380"/>
        <end position="397"/>
    </location>
</feature>
<evidence type="ECO:0000256" key="10">
    <source>
        <dbReference type="SAM" id="Phobius"/>
    </source>
</evidence>
<feature type="transmembrane region" description="Helical" evidence="10">
    <location>
        <begin position="901"/>
        <end position="924"/>
    </location>
</feature>
<protein>
    <submittedName>
        <fullName evidence="16">Na+/H+ antiporter subunit A</fullName>
    </submittedName>
</protein>
<keyword evidence="17" id="KW-1185">Reference proteome</keyword>
<dbReference type="RefSeq" id="WP_377460524.1">
    <property type="nucleotide sequence ID" value="NZ_JBHLUB010000032.1"/>
</dbReference>
<evidence type="ECO:0000256" key="7">
    <source>
        <dbReference type="ARBA" id="ARBA00023065"/>
    </source>
</evidence>
<organism evidence="16 17">
    <name type="scientific">Micrococcoides hystricis</name>
    <dbReference type="NCBI Taxonomy" id="1572761"/>
    <lineage>
        <taxon>Bacteria</taxon>
        <taxon>Bacillati</taxon>
        <taxon>Actinomycetota</taxon>
        <taxon>Actinomycetes</taxon>
        <taxon>Micrococcales</taxon>
        <taxon>Micrococcaceae</taxon>
        <taxon>Micrococcoides</taxon>
    </lineage>
</organism>
<dbReference type="EMBL" id="JBHLUB010000032">
    <property type="protein sequence ID" value="MFC0582953.1"/>
    <property type="molecule type" value="Genomic_DNA"/>
</dbReference>
<feature type="transmembrane region" description="Helical" evidence="10">
    <location>
        <begin position="944"/>
        <end position="968"/>
    </location>
</feature>
<dbReference type="InterPro" id="IPR050616">
    <property type="entry name" value="CPA3_Na-H_Antiporter_A"/>
</dbReference>
<keyword evidence="8 10" id="KW-0472">Membrane</keyword>
<evidence type="ECO:0000313" key="17">
    <source>
        <dbReference type="Proteomes" id="UP001589862"/>
    </source>
</evidence>
<feature type="transmembrane region" description="Helical" evidence="10">
    <location>
        <begin position="282"/>
        <end position="303"/>
    </location>
</feature>
<dbReference type="InterPro" id="IPR007182">
    <property type="entry name" value="MnhB"/>
</dbReference>
<evidence type="ECO:0000259" key="14">
    <source>
        <dbReference type="Pfam" id="PF13244"/>
    </source>
</evidence>
<evidence type="ECO:0000259" key="11">
    <source>
        <dbReference type="Pfam" id="PF00361"/>
    </source>
</evidence>
<dbReference type="Proteomes" id="UP001589862">
    <property type="component" value="Unassembled WGS sequence"/>
</dbReference>
<feature type="transmembrane region" description="Helical" evidence="10">
    <location>
        <begin position="869"/>
        <end position="889"/>
    </location>
</feature>
<feature type="domain" description="Na+/H+ antiporter MnhB subunit-related protein" evidence="13">
    <location>
        <begin position="842"/>
        <end position="965"/>
    </location>
</feature>
<dbReference type="NCBIfam" id="NF009284">
    <property type="entry name" value="PRK12644.1"/>
    <property type="match status" value="1"/>
</dbReference>
<dbReference type="InterPro" id="IPR001516">
    <property type="entry name" value="Proton_antipo_N"/>
</dbReference>
<evidence type="ECO:0000256" key="1">
    <source>
        <dbReference type="ARBA" id="ARBA00004651"/>
    </source>
</evidence>
<dbReference type="Pfam" id="PF13244">
    <property type="entry name" value="MbhD"/>
    <property type="match status" value="1"/>
</dbReference>
<feature type="transmembrane region" description="Helical" evidence="10">
    <location>
        <begin position="171"/>
        <end position="193"/>
    </location>
</feature>
<feature type="transmembrane region" description="Helical" evidence="10">
    <location>
        <begin position="703"/>
        <end position="724"/>
    </location>
</feature>
<dbReference type="Pfam" id="PF00361">
    <property type="entry name" value="Proton_antipo_M"/>
    <property type="match status" value="1"/>
</dbReference>
<feature type="transmembrane region" description="Helical" evidence="10">
    <location>
        <begin position="310"/>
        <end position="329"/>
    </location>
</feature>
<evidence type="ECO:0000256" key="3">
    <source>
        <dbReference type="ARBA" id="ARBA00022449"/>
    </source>
</evidence>
<feature type="domain" description="NADH-Ubiquinone oxidoreductase (complex I) chain 5 N-terminal" evidence="12">
    <location>
        <begin position="73"/>
        <end position="112"/>
    </location>
</feature>
<keyword evidence="5 9" id="KW-0812">Transmembrane</keyword>
<feature type="transmembrane region" description="Helical" evidence="10">
    <location>
        <begin position="465"/>
        <end position="487"/>
    </location>
</feature>
<dbReference type="InterPro" id="IPR001750">
    <property type="entry name" value="ND/Mrp_TM"/>
</dbReference>
<evidence type="ECO:0000256" key="2">
    <source>
        <dbReference type="ARBA" id="ARBA00022448"/>
    </source>
</evidence>
<dbReference type="Pfam" id="PF00662">
    <property type="entry name" value="Proton_antipo_N"/>
    <property type="match status" value="1"/>
</dbReference>
<feature type="transmembrane region" description="Helical" evidence="10">
    <location>
        <begin position="759"/>
        <end position="778"/>
    </location>
</feature>
<keyword evidence="6 10" id="KW-1133">Transmembrane helix</keyword>
<keyword evidence="2" id="KW-0813">Transport</keyword>
<feature type="transmembrane region" description="Helical" evidence="10">
    <location>
        <begin position="581"/>
        <end position="603"/>
    </location>
</feature>
<feature type="domain" description="MrpA C-terminal/MbhE" evidence="15">
    <location>
        <begin position="702"/>
        <end position="776"/>
    </location>
</feature>
<feature type="transmembrane region" description="Helical" evidence="10">
    <location>
        <begin position="139"/>
        <end position="159"/>
    </location>
</feature>
<evidence type="ECO:0000259" key="12">
    <source>
        <dbReference type="Pfam" id="PF00662"/>
    </source>
</evidence>
<sequence length="1006" mass="106577">MFAVLICLLALSMLAPFLFRKFGRRTFYLLAAAPAIALIWLLANYSSFLAGTATGDASSAAPPYEQVIHWIPELNVAIAFRMDGLSALLGLLILGVGALVLAYCARYFKEDDDADLGAFGAELLAFAAAMFGLVISDDIIMLFIFWEFTTILSFLLIGYSGHRIYVRRSALQALLVTVAGGLTMLVGLLMVAFEADSTKISDIIAAGPELVAAGQHNLVPVAVILILVGAISKSALVPLHFWLPGAMAAPTPVSAYLHAAAMVKAGLYLVARFAPAFAPADYWQLTAVTLGALTMVVGAYRALRQVDIKLILAYGTISQLGFLTTMLAAGTAEAMAAGLALVLSHGLFKASLFLIVGIVDHATATRDVRELSGLAKRQPLLLGTAVVAAASMAGLPPTLGFVAKETAFEAALDYPNLLLPIVLVLGSVLTFAYAVRFMWGAFGTKYDPKTGEQAPDTRWNMSSKLIFVAPVVLAAASLIGGFTPGVLQVLIEPVANALPGTVPHFALWHGFTVALGMSVLAIVLGAALALARPAQERFQVMAGGWLPPAVDAERIYRSVLAFIDELAVAVTGRTQRGSLSFYLIITFLVAVLAPLAVIVAVGLPENPQFLLADSWGQVISGVVMIIGAIGAIRARTRFMAVILVSVTGYGLVLIFALQGAPDLALTQLLVESIILVTVVLGLRALPPNIGAQDTRRIQFGRMALGALFGAGMFVVAVVSMASRIHTPISLEFPKLAVNGGHGANIVNVTLVDIRAWDTFGEVTVLVAAATGIASLVFVKYREFNRTLTPEVKTGSIGILRQPDEDDLHRRAEAMLAHKFFATQRRSWLVGTRTQAPQRRSIIFEVVTRLVFHPIMILSIYLLVAGHNTPGGGFAGGLVASMALTIRYLAGGRYELEEAISTPAGTVLGIGLAVATTAALAPLAFGGQVLQTAWIDFNLGIFGEHSLVSSIIFDVGVYLIVVGLALDVLRTFGSKIDLRIEERVAAAQLAERAARTDEVEAAEGGRS</sequence>
<evidence type="ECO:0000256" key="8">
    <source>
        <dbReference type="ARBA" id="ARBA00023136"/>
    </source>
</evidence>
<feature type="domain" description="NADH:quinone oxidoreductase/Mrp antiporter transmembrane" evidence="11">
    <location>
        <begin position="136"/>
        <end position="430"/>
    </location>
</feature>
<proteinExistence type="predicted"/>
<evidence type="ECO:0000256" key="5">
    <source>
        <dbReference type="ARBA" id="ARBA00022692"/>
    </source>
</evidence>
<dbReference type="InterPro" id="IPR025383">
    <property type="entry name" value="MrpA_C/MbhD"/>
</dbReference>
<evidence type="ECO:0000256" key="4">
    <source>
        <dbReference type="ARBA" id="ARBA00022475"/>
    </source>
</evidence>
<keyword evidence="3" id="KW-0050">Antiport</keyword>
<feature type="domain" description="MrpA C-terminal/MbhD" evidence="14">
    <location>
        <begin position="622"/>
        <end position="686"/>
    </location>
</feature>
<feature type="transmembrane region" description="Helical" evidence="10">
    <location>
        <begin position="84"/>
        <end position="104"/>
    </location>
</feature>
<feature type="transmembrane region" description="Helical" evidence="10">
    <location>
        <begin position="841"/>
        <end position="863"/>
    </location>
</feature>
<evidence type="ECO:0000259" key="15">
    <source>
        <dbReference type="Pfam" id="PF20501"/>
    </source>
</evidence>
<feature type="transmembrane region" description="Helical" evidence="10">
    <location>
        <begin position="639"/>
        <end position="657"/>
    </location>
</feature>
<dbReference type="Pfam" id="PF20501">
    <property type="entry name" value="MbhE"/>
    <property type="match status" value="1"/>
</dbReference>
<dbReference type="PANTHER" id="PTHR43373:SF1">
    <property type="entry name" value="NA(+)_H(+) ANTIPORTER SUBUNIT A"/>
    <property type="match status" value="1"/>
</dbReference>